<dbReference type="GO" id="GO:0031966">
    <property type="term" value="C:mitochondrial membrane"/>
    <property type="evidence" value="ECO:0007669"/>
    <property type="project" value="TreeGrafter"/>
</dbReference>
<proteinExistence type="inferred from homology"/>
<evidence type="ECO:0000256" key="3">
    <source>
        <dbReference type="ARBA" id="ARBA00022692"/>
    </source>
</evidence>
<keyword evidence="3 6" id="KW-0812">Transmembrane</keyword>
<dbReference type="GO" id="GO:0001836">
    <property type="term" value="P:release of cytochrome c from mitochondria"/>
    <property type="evidence" value="ECO:0007669"/>
    <property type="project" value="TreeGrafter"/>
</dbReference>
<feature type="transmembrane region" description="Helical" evidence="6">
    <location>
        <begin position="28"/>
        <end position="57"/>
    </location>
</feature>
<dbReference type="InterPro" id="IPR038213">
    <property type="entry name" value="IFI6/IFI27-like_sf"/>
</dbReference>
<dbReference type="Gene3D" id="6.10.110.10">
    <property type="match status" value="1"/>
</dbReference>
<keyword evidence="9" id="KW-1185">Reference proteome</keyword>
<comment type="similarity">
    <text evidence="2">Belongs to the IFI6/IFI27 family.</text>
</comment>
<protein>
    <submittedName>
        <fullName evidence="8">Uncharacterized protein</fullName>
    </submittedName>
</protein>
<dbReference type="PANTHER" id="PTHR16932:SF18">
    <property type="entry name" value="INTERFERON, ALPHA-INDUCIBLE PROTEIN 27-LIKE 2"/>
    <property type="match status" value="1"/>
</dbReference>
<evidence type="ECO:0000256" key="1">
    <source>
        <dbReference type="ARBA" id="ARBA00004141"/>
    </source>
</evidence>
<keyword evidence="7" id="KW-0732">Signal</keyword>
<dbReference type="Proteomes" id="UP000678393">
    <property type="component" value="Unassembled WGS sequence"/>
</dbReference>
<dbReference type="PANTHER" id="PTHR16932">
    <property type="entry name" value="INTERFERON ALPHA-INDUCIBLE PROTEIN 27"/>
    <property type="match status" value="1"/>
</dbReference>
<keyword evidence="5 6" id="KW-0472">Membrane</keyword>
<evidence type="ECO:0000256" key="6">
    <source>
        <dbReference type="SAM" id="Phobius"/>
    </source>
</evidence>
<evidence type="ECO:0000256" key="4">
    <source>
        <dbReference type="ARBA" id="ARBA00022989"/>
    </source>
</evidence>
<dbReference type="EMBL" id="CAJHNH020002331">
    <property type="protein sequence ID" value="CAG5126331.1"/>
    <property type="molecule type" value="Genomic_DNA"/>
</dbReference>
<evidence type="ECO:0000313" key="8">
    <source>
        <dbReference type="EMBL" id="CAG5126331.1"/>
    </source>
</evidence>
<dbReference type="Pfam" id="PF06140">
    <property type="entry name" value="Ifi-6-16"/>
    <property type="match status" value="1"/>
</dbReference>
<keyword evidence="4 6" id="KW-1133">Transmembrane helix</keyword>
<comment type="caution">
    <text evidence="8">The sequence shown here is derived from an EMBL/GenBank/DDBJ whole genome shotgun (WGS) entry which is preliminary data.</text>
</comment>
<evidence type="ECO:0000256" key="7">
    <source>
        <dbReference type="SAM" id="SignalP"/>
    </source>
</evidence>
<evidence type="ECO:0000256" key="2">
    <source>
        <dbReference type="ARBA" id="ARBA00007262"/>
    </source>
</evidence>
<accession>A0A8S3ZHB5</accession>
<evidence type="ECO:0000313" key="9">
    <source>
        <dbReference type="Proteomes" id="UP000678393"/>
    </source>
</evidence>
<evidence type="ECO:0000256" key="5">
    <source>
        <dbReference type="ARBA" id="ARBA00023136"/>
    </source>
</evidence>
<dbReference type="AlphaFoldDB" id="A0A8S3ZHB5"/>
<feature type="chain" id="PRO_5035802694" evidence="7">
    <location>
        <begin position="24"/>
        <end position="116"/>
    </location>
</feature>
<sequence length="116" mass="11134">MAKLAGFVYMLLLLTAQPLVVQGFWYELVGAAAGVALVTVGAPVILGAAGFSAGGIVGGSLAAKLMSAKVGMGVVSVLQSTGAAGLGYSTIVAGGVAGAGAGHYAGSHAGRNKDEN</sequence>
<gene>
    <name evidence="8" type="ORF">CUNI_LOCUS11889</name>
</gene>
<name>A0A8S3ZHB5_9EUPU</name>
<organism evidence="8 9">
    <name type="scientific">Candidula unifasciata</name>
    <dbReference type="NCBI Taxonomy" id="100452"/>
    <lineage>
        <taxon>Eukaryota</taxon>
        <taxon>Metazoa</taxon>
        <taxon>Spiralia</taxon>
        <taxon>Lophotrochozoa</taxon>
        <taxon>Mollusca</taxon>
        <taxon>Gastropoda</taxon>
        <taxon>Heterobranchia</taxon>
        <taxon>Euthyneura</taxon>
        <taxon>Panpulmonata</taxon>
        <taxon>Eupulmonata</taxon>
        <taxon>Stylommatophora</taxon>
        <taxon>Helicina</taxon>
        <taxon>Helicoidea</taxon>
        <taxon>Geomitridae</taxon>
        <taxon>Candidula</taxon>
    </lineage>
</organism>
<comment type="subcellular location">
    <subcellularLocation>
        <location evidence="1">Membrane</location>
        <topology evidence="1">Multi-pass membrane protein</topology>
    </subcellularLocation>
</comment>
<dbReference type="InterPro" id="IPR009311">
    <property type="entry name" value="IFI6/IFI27-like"/>
</dbReference>
<reference evidence="8" key="1">
    <citation type="submission" date="2021-04" db="EMBL/GenBank/DDBJ databases">
        <authorList>
            <consortium name="Molecular Ecology Group"/>
        </authorList>
    </citation>
    <scope>NUCLEOTIDE SEQUENCE</scope>
</reference>
<dbReference type="GO" id="GO:0097193">
    <property type="term" value="P:intrinsic apoptotic signaling pathway"/>
    <property type="evidence" value="ECO:0007669"/>
    <property type="project" value="TreeGrafter"/>
</dbReference>
<feature type="signal peptide" evidence="7">
    <location>
        <begin position="1"/>
        <end position="23"/>
    </location>
</feature>